<dbReference type="Proteomes" id="UP000011713">
    <property type="component" value="Unassembled WGS sequence"/>
</dbReference>
<dbReference type="HOGENOM" id="CLU_3000533_0_0_1"/>
<accession>M4B5H2</accession>
<evidence type="ECO:0000313" key="2">
    <source>
        <dbReference type="Proteomes" id="UP000011713"/>
    </source>
</evidence>
<organism evidence="1 2">
    <name type="scientific">Hyaloperonospora arabidopsidis (strain Emoy2)</name>
    <name type="common">Downy mildew agent</name>
    <name type="synonym">Peronospora arabidopsidis</name>
    <dbReference type="NCBI Taxonomy" id="559515"/>
    <lineage>
        <taxon>Eukaryota</taxon>
        <taxon>Sar</taxon>
        <taxon>Stramenopiles</taxon>
        <taxon>Oomycota</taxon>
        <taxon>Peronosporomycetes</taxon>
        <taxon>Peronosporales</taxon>
        <taxon>Peronosporaceae</taxon>
        <taxon>Hyaloperonospora</taxon>
    </lineage>
</organism>
<dbReference type="EnsemblProtists" id="HpaT801522">
    <property type="protein sequence ID" value="HpaP801522"/>
    <property type="gene ID" value="HpaG801522"/>
</dbReference>
<evidence type="ECO:0000313" key="1">
    <source>
        <dbReference type="EnsemblProtists" id="HpaP801522"/>
    </source>
</evidence>
<dbReference type="EMBL" id="JH598388">
    <property type="status" value="NOT_ANNOTATED_CDS"/>
    <property type="molecule type" value="Genomic_DNA"/>
</dbReference>
<keyword evidence="2" id="KW-1185">Reference proteome</keyword>
<protein>
    <submittedName>
        <fullName evidence="1">Uncharacterized protein</fullName>
    </submittedName>
</protein>
<dbReference type="InParanoid" id="M4B5H2"/>
<dbReference type="VEuPathDB" id="FungiDB:HpaG801522"/>
<proteinExistence type="predicted"/>
<reference evidence="1" key="2">
    <citation type="submission" date="2015-06" db="UniProtKB">
        <authorList>
            <consortium name="EnsemblProtists"/>
        </authorList>
    </citation>
    <scope>IDENTIFICATION</scope>
    <source>
        <strain evidence="1">Emoy2</strain>
    </source>
</reference>
<reference evidence="2" key="1">
    <citation type="journal article" date="2010" name="Science">
        <title>Signatures of adaptation to obligate biotrophy in the Hyaloperonospora arabidopsidis genome.</title>
        <authorList>
            <person name="Baxter L."/>
            <person name="Tripathy S."/>
            <person name="Ishaque N."/>
            <person name="Boot N."/>
            <person name="Cabral A."/>
            <person name="Kemen E."/>
            <person name="Thines M."/>
            <person name="Ah-Fong A."/>
            <person name="Anderson R."/>
            <person name="Badejoko W."/>
            <person name="Bittner-Eddy P."/>
            <person name="Boore J.L."/>
            <person name="Chibucos M.C."/>
            <person name="Coates M."/>
            <person name="Dehal P."/>
            <person name="Delehaunty K."/>
            <person name="Dong S."/>
            <person name="Downton P."/>
            <person name="Dumas B."/>
            <person name="Fabro G."/>
            <person name="Fronick C."/>
            <person name="Fuerstenberg S.I."/>
            <person name="Fulton L."/>
            <person name="Gaulin E."/>
            <person name="Govers F."/>
            <person name="Hughes L."/>
            <person name="Humphray S."/>
            <person name="Jiang R.H."/>
            <person name="Judelson H."/>
            <person name="Kamoun S."/>
            <person name="Kyung K."/>
            <person name="Meijer H."/>
            <person name="Minx P."/>
            <person name="Morris P."/>
            <person name="Nelson J."/>
            <person name="Phuntumart V."/>
            <person name="Qutob D."/>
            <person name="Rehmany A."/>
            <person name="Rougon-Cardoso A."/>
            <person name="Ryden P."/>
            <person name="Torto-Alalibo T."/>
            <person name="Studholme D."/>
            <person name="Wang Y."/>
            <person name="Win J."/>
            <person name="Wood J."/>
            <person name="Clifton S.W."/>
            <person name="Rogers J."/>
            <person name="Van den Ackerveken G."/>
            <person name="Jones J.D."/>
            <person name="McDowell J.M."/>
            <person name="Beynon J."/>
            <person name="Tyler B.M."/>
        </authorList>
    </citation>
    <scope>NUCLEOTIDE SEQUENCE [LARGE SCALE GENOMIC DNA]</scope>
    <source>
        <strain evidence="2">Emoy2</strain>
    </source>
</reference>
<name>M4B5H2_HYAAE</name>
<sequence>MLTFLDATVARRRTCWKTCGYQGASTKTTSGDRLSYHLSMFLVNEVVGRTDSWACDT</sequence>
<dbReference type="AlphaFoldDB" id="M4B5H2"/>